<keyword evidence="1" id="KW-0175">Coiled coil</keyword>
<evidence type="ECO:0000313" key="3">
    <source>
        <dbReference type="Proteomes" id="UP000775872"/>
    </source>
</evidence>
<name>A0A9N9ZIP7_9HYPO</name>
<sequence length="161" mass="18344">MPAPLSPNQLDQMEYPLTDRMEDLKILKERIVQLEMQVADVSTQIHRLRGKHDINKTFLAELSDIGGVIGRFSRIGDRGPIADMERSERKLFMELIVLIANNRNAADNEAKVLGQHLQSLLTDLEDLKAKRRKIQGKDDDLDAFLANQQVNEDENGPREDL</sequence>
<accession>A0A9N9ZIP7</accession>
<reference evidence="2 3" key="2">
    <citation type="submission" date="2021-10" db="EMBL/GenBank/DDBJ databases">
        <authorList>
            <person name="Piombo E."/>
        </authorList>
    </citation>
    <scope>NUCLEOTIDE SEQUENCE [LARGE SCALE GENOMIC DNA]</scope>
</reference>
<evidence type="ECO:0000256" key="1">
    <source>
        <dbReference type="SAM" id="Coils"/>
    </source>
</evidence>
<organism evidence="2 3">
    <name type="scientific">Clonostachys solani</name>
    <dbReference type="NCBI Taxonomy" id="160281"/>
    <lineage>
        <taxon>Eukaryota</taxon>
        <taxon>Fungi</taxon>
        <taxon>Dikarya</taxon>
        <taxon>Ascomycota</taxon>
        <taxon>Pezizomycotina</taxon>
        <taxon>Sordariomycetes</taxon>
        <taxon>Hypocreomycetidae</taxon>
        <taxon>Hypocreales</taxon>
        <taxon>Bionectriaceae</taxon>
        <taxon>Clonostachys</taxon>
    </lineage>
</organism>
<dbReference type="AlphaFoldDB" id="A0A9N9ZIP7"/>
<comment type="caution">
    <text evidence="2">The sequence shown here is derived from an EMBL/GenBank/DDBJ whole genome shotgun (WGS) entry which is preliminary data.</text>
</comment>
<feature type="coiled-coil region" evidence="1">
    <location>
        <begin position="17"/>
        <end position="51"/>
    </location>
</feature>
<protein>
    <submittedName>
        <fullName evidence="2">Uncharacterized protein</fullName>
    </submittedName>
</protein>
<dbReference type="Proteomes" id="UP000775872">
    <property type="component" value="Unassembled WGS sequence"/>
</dbReference>
<dbReference type="EMBL" id="CABFOC020000063">
    <property type="protein sequence ID" value="CAH0056217.1"/>
    <property type="molecule type" value="Genomic_DNA"/>
</dbReference>
<gene>
    <name evidence="2" type="ORF">CSOL1703_00006154</name>
</gene>
<proteinExistence type="predicted"/>
<keyword evidence="3" id="KW-1185">Reference proteome</keyword>
<reference evidence="3" key="1">
    <citation type="submission" date="2019-06" db="EMBL/GenBank/DDBJ databases">
        <authorList>
            <person name="Broberg M."/>
        </authorList>
    </citation>
    <scope>NUCLEOTIDE SEQUENCE [LARGE SCALE GENOMIC DNA]</scope>
</reference>
<evidence type="ECO:0000313" key="2">
    <source>
        <dbReference type="EMBL" id="CAH0056217.1"/>
    </source>
</evidence>
<dbReference type="OrthoDB" id="5150419at2759"/>